<dbReference type="Pfam" id="PF00621">
    <property type="entry name" value="RhoGEF"/>
    <property type="match status" value="1"/>
</dbReference>
<keyword evidence="6" id="KW-1185">Reference proteome</keyword>
<feature type="region of interest" description="Disordered" evidence="3">
    <location>
        <begin position="1981"/>
        <end position="2086"/>
    </location>
</feature>
<feature type="region of interest" description="Disordered" evidence="3">
    <location>
        <begin position="267"/>
        <end position="779"/>
    </location>
</feature>
<dbReference type="GO" id="GO:0005085">
    <property type="term" value="F:guanyl-nucleotide exchange factor activity"/>
    <property type="evidence" value="ECO:0007669"/>
    <property type="project" value="UniProtKB-KW"/>
</dbReference>
<feature type="compositionally biased region" description="Low complexity" evidence="3">
    <location>
        <begin position="977"/>
        <end position="987"/>
    </location>
</feature>
<feature type="compositionally biased region" description="Basic and acidic residues" evidence="3">
    <location>
        <begin position="128"/>
        <end position="137"/>
    </location>
</feature>
<feature type="compositionally biased region" description="Basic and acidic residues" evidence="3">
    <location>
        <begin position="519"/>
        <end position="541"/>
    </location>
</feature>
<feature type="compositionally biased region" description="Polar residues" evidence="3">
    <location>
        <begin position="1950"/>
        <end position="1961"/>
    </location>
</feature>
<feature type="domain" description="DH" evidence="4">
    <location>
        <begin position="1398"/>
        <end position="1624"/>
    </location>
</feature>
<feature type="compositionally biased region" description="Polar residues" evidence="3">
    <location>
        <begin position="651"/>
        <end position="686"/>
    </location>
</feature>
<feature type="compositionally biased region" description="Basic and acidic residues" evidence="3">
    <location>
        <begin position="1303"/>
        <end position="1312"/>
    </location>
</feature>
<feature type="region of interest" description="Disordered" evidence="3">
    <location>
        <begin position="1357"/>
        <end position="1391"/>
    </location>
</feature>
<dbReference type="SUPFAM" id="SSF103657">
    <property type="entry name" value="BAR/IMD domain-like"/>
    <property type="match status" value="1"/>
</dbReference>
<dbReference type="EMBL" id="MU858045">
    <property type="protein sequence ID" value="KAK4220144.1"/>
    <property type="molecule type" value="Genomic_DNA"/>
</dbReference>
<dbReference type="GO" id="GO:0032955">
    <property type="term" value="P:regulation of division septum assembly"/>
    <property type="evidence" value="ECO:0007669"/>
    <property type="project" value="TreeGrafter"/>
</dbReference>
<dbReference type="InterPro" id="IPR035899">
    <property type="entry name" value="DBL_dom_sf"/>
</dbReference>
<feature type="compositionally biased region" description="Basic and acidic residues" evidence="3">
    <location>
        <begin position="167"/>
        <end position="185"/>
    </location>
</feature>
<name>A0AAN6YIX2_9PEZI</name>
<dbReference type="PROSITE" id="PS50010">
    <property type="entry name" value="DH_2"/>
    <property type="match status" value="1"/>
</dbReference>
<comment type="caution">
    <text evidence="5">The sequence shown here is derived from an EMBL/GenBank/DDBJ whole genome shotgun (WGS) entry which is preliminary data.</text>
</comment>
<dbReference type="PANTHER" id="PTHR22834:SF20">
    <property type="entry name" value="SH3 DOMAIN-CONTAINING PROTEIN"/>
    <property type="match status" value="1"/>
</dbReference>
<proteinExistence type="predicted"/>
<evidence type="ECO:0000313" key="5">
    <source>
        <dbReference type="EMBL" id="KAK4220144.1"/>
    </source>
</evidence>
<feature type="region of interest" description="Disordered" evidence="3">
    <location>
        <begin position="894"/>
        <end position="953"/>
    </location>
</feature>
<feature type="compositionally biased region" description="Low complexity" evidence="3">
    <location>
        <begin position="1242"/>
        <end position="1257"/>
    </location>
</feature>
<protein>
    <recommendedName>
        <fullName evidence="4">DH domain-containing protein</fullName>
    </recommendedName>
</protein>
<keyword evidence="2" id="KW-0175">Coiled coil</keyword>
<dbReference type="PANTHER" id="PTHR22834">
    <property type="entry name" value="NUCLEAR FUSION PROTEIN FUS2"/>
    <property type="match status" value="1"/>
</dbReference>
<dbReference type="Gene3D" id="1.20.1270.60">
    <property type="entry name" value="Arfaptin homology (AH) domain/BAR domain"/>
    <property type="match status" value="1"/>
</dbReference>
<reference evidence="5" key="1">
    <citation type="journal article" date="2023" name="Mol. Phylogenet. Evol.">
        <title>Genome-scale phylogeny and comparative genomics of the fungal order Sordariales.</title>
        <authorList>
            <person name="Hensen N."/>
            <person name="Bonometti L."/>
            <person name="Westerberg I."/>
            <person name="Brannstrom I.O."/>
            <person name="Guillou S."/>
            <person name="Cros-Aarteil S."/>
            <person name="Calhoun S."/>
            <person name="Haridas S."/>
            <person name="Kuo A."/>
            <person name="Mondo S."/>
            <person name="Pangilinan J."/>
            <person name="Riley R."/>
            <person name="LaButti K."/>
            <person name="Andreopoulos B."/>
            <person name="Lipzen A."/>
            <person name="Chen C."/>
            <person name="Yan M."/>
            <person name="Daum C."/>
            <person name="Ng V."/>
            <person name="Clum A."/>
            <person name="Steindorff A."/>
            <person name="Ohm R.A."/>
            <person name="Martin F."/>
            <person name="Silar P."/>
            <person name="Natvig D.O."/>
            <person name="Lalanne C."/>
            <person name="Gautier V."/>
            <person name="Ament-Velasquez S.L."/>
            <person name="Kruys A."/>
            <person name="Hutchinson M.I."/>
            <person name="Powell A.J."/>
            <person name="Barry K."/>
            <person name="Miller A.N."/>
            <person name="Grigoriev I.V."/>
            <person name="Debuchy R."/>
            <person name="Gladieux P."/>
            <person name="Hiltunen Thoren M."/>
            <person name="Johannesson H."/>
        </authorList>
    </citation>
    <scope>NUCLEOTIDE SEQUENCE</scope>
    <source>
        <strain evidence="5">PSN293</strain>
    </source>
</reference>
<accession>A0AAN6YIX2</accession>
<feature type="compositionally biased region" description="Polar residues" evidence="3">
    <location>
        <begin position="392"/>
        <end position="418"/>
    </location>
</feature>
<evidence type="ECO:0000256" key="1">
    <source>
        <dbReference type="ARBA" id="ARBA00022658"/>
    </source>
</evidence>
<dbReference type="SUPFAM" id="SSF48065">
    <property type="entry name" value="DBL homology domain (DH-domain)"/>
    <property type="match status" value="1"/>
</dbReference>
<feature type="compositionally biased region" description="Low complexity" evidence="3">
    <location>
        <begin position="1290"/>
        <end position="1299"/>
    </location>
</feature>
<feature type="compositionally biased region" description="Basic and acidic residues" evidence="3">
    <location>
        <begin position="1215"/>
        <end position="1227"/>
    </location>
</feature>
<dbReference type="GO" id="GO:0031991">
    <property type="term" value="P:regulation of actomyosin contractile ring contraction"/>
    <property type="evidence" value="ECO:0007669"/>
    <property type="project" value="TreeGrafter"/>
</dbReference>
<dbReference type="CDD" id="cd07589">
    <property type="entry name" value="BAR_DNMBP"/>
    <property type="match status" value="1"/>
</dbReference>
<dbReference type="InterPro" id="IPR000219">
    <property type="entry name" value="DH_dom"/>
</dbReference>
<feature type="compositionally biased region" description="Polar residues" evidence="3">
    <location>
        <begin position="267"/>
        <end position="276"/>
    </location>
</feature>
<organism evidence="5 6">
    <name type="scientific">Rhypophila decipiens</name>
    <dbReference type="NCBI Taxonomy" id="261697"/>
    <lineage>
        <taxon>Eukaryota</taxon>
        <taxon>Fungi</taxon>
        <taxon>Dikarya</taxon>
        <taxon>Ascomycota</taxon>
        <taxon>Pezizomycotina</taxon>
        <taxon>Sordariomycetes</taxon>
        <taxon>Sordariomycetidae</taxon>
        <taxon>Sordariales</taxon>
        <taxon>Naviculisporaceae</taxon>
        <taxon>Rhypophila</taxon>
    </lineage>
</organism>
<feature type="compositionally biased region" description="Polar residues" evidence="3">
    <location>
        <begin position="444"/>
        <end position="453"/>
    </location>
</feature>
<feature type="region of interest" description="Disordered" evidence="3">
    <location>
        <begin position="1899"/>
        <end position="1962"/>
    </location>
</feature>
<feature type="region of interest" description="Disordered" evidence="3">
    <location>
        <begin position="1290"/>
        <end position="1312"/>
    </location>
</feature>
<gene>
    <name evidence="5" type="ORF">QBC37DRAFT_393927</name>
</gene>
<feature type="coiled-coil region" evidence="2">
    <location>
        <begin position="1798"/>
        <end position="1829"/>
    </location>
</feature>
<feature type="compositionally biased region" description="Polar residues" evidence="3">
    <location>
        <begin position="562"/>
        <end position="582"/>
    </location>
</feature>
<feature type="region of interest" description="Disordered" evidence="3">
    <location>
        <begin position="224"/>
        <end position="251"/>
    </location>
</feature>
<evidence type="ECO:0000256" key="2">
    <source>
        <dbReference type="SAM" id="Coils"/>
    </source>
</evidence>
<feature type="compositionally biased region" description="Low complexity" evidence="3">
    <location>
        <begin position="602"/>
        <end position="641"/>
    </location>
</feature>
<keyword evidence="1" id="KW-0344">Guanine-nucleotide releasing factor</keyword>
<dbReference type="InterPro" id="IPR027267">
    <property type="entry name" value="AH/BAR_dom_sf"/>
</dbReference>
<feature type="compositionally biased region" description="Low complexity" evidence="3">
    <location>
        <begin position="342"/>
        <end position="356"/>
    </location>
</feature>
<dbReference type="CDD" id="cd00160">
    <property type="entry name" value="RhoGEF"/>
    <property type="match status" value="1"/>
</dbReference>
<feature type="compositionally biased region" description="Basic and acidic residues" evidence="3">
    <location>
        <begin position="103"/>
        <end position="113"/>
    </location>
</feature>
<evidence type="ECO:0000256" key="3">
    <source>
        <dbReference type="SAM" id="MobiDB-lite"/>
    </source>
</evidence>
<evidence type="ECO:0000259" key="4">
    <source>
        <dbReference type="PROSITE" id="PS50010"/>
    </source>
</evidence>
<dbReference type="InterPro" id="IPR051492">
    <property type="entry name" value="Dynamin-Rho_GEF"/>
</dbReference>
<feature type="region of interest" description="Disordered" evidence="3">
    <location>
        <begin position="1205"/>
        <end position="1262"/>
    </location>
</feature>
<dbReference type="InterPro" id="IPR004148">
    <property type="entry name" value="BAR_dom"/>
</dbReference>
<evidence type="ECO:0000313" key="6">
    <source>
        <dbReference type="Proteomes" id="UP001301769"/>
    </source>
</evidence>
<feature type="compositionally biased region" description="Polar residues" evidence="3">
    <location>
        <begin position="299"/>
        <end position="314"/>
    </location>
</feature>
<sequence length="2161" mass="235498">MELWLFGWVARVPRSTGHGSSQDHGMCTAYRITCGIPIAVIHDRTGSGCDGCVHVGVNPLPLSASTVTLTLTVTVGQLPAAHCHQHARVGSTAAATMDVDQGIHHGHGERDELSQPPPLPLAGQTDPFLDHLPEHSQQHSRPLHQSYNFQQHNLNNHIQNYRQETDLAPDRDQRQPEPQTHRSPADKPFSPAPPSNARPSQIPLPVLQTSFGAANANAAVVSPGSSAKANLHGHAYSHSTSNSSSNILSSPVDPDDFYRSYRGVQTARNASLSPSPVSDPMASAIPSNRQPPPNRPNGTAATTSRIPSPPTASRNALRPSYRAASNPLDDRSGNATGPRPSPATGYAAGPAAYPPSVKDLKKRFDSTSSGSPASGVRKTSTGTPRPARDTGSAATNGRSQTSGGGATSYSSLRASATRDTAHETGKASGSRATQRPKFVPEDQLSANSQSFASRISRPRNAATSPNRQASKSMTRVPSHNSPSLATSPPPLPRTGGLLFGEILPEDSDAATAGYGIEPPRPRRTSEPDALDGDRPRLRSFSDPDVDVEPSSPTDWYRAAAAPSQQTPNSNIPRTATSHTRAQSDVAGTKPLKLHIGRQLNDRASPASPISPTSPTSRLPIYMKRMSSSSNPSNDSTRPNSPAAAKYGPASGRNSRQHGTLTNRAKTPTARSNTPSNLSKTQSSTTPGRKPPPANIATPSNSSGRLNAYVSPVPPPKLSPSLRSSRPRQSVATATTTASRMRTTEGQSSSRSQKPSQRRDAKTDEGSTSSGRRRKVSVGPIDFAQRRETIKLAYSKSIRESQAREARQAAAEKRKKELEVVARIKAEAEASVEAAVASAASSQAGESPVLRERPSQIFKKVAFEKDAAIEKPAPVPEEPLKITTNLSLLQPNAAPAPNNVDSPTLGIPGSFPDIGSPPLDRDDIPVPHSAVSTATFTTEFDPDEQTEPARRESVTDSLAAIDNDLGIIGLAQDRHVPEPQVQVSSPSPTLQRQSSYHSPFDEDDAEDGDVPIKFSLDELAQHSPQLTPTRTEFQPFQETIVLAPPTDEEYEPQPFTYTSPVYQTTVTILGPESEFRPVHINQTTDMTSPSLSQQDVAPTVVTQTPVLEQSASSSGLLFEEPEQEIEGLQRLEDFYVGPHLRDNIASLRDSISSEPDVLYDEQPSTSEFQKTPDTSNSLSVPNYLTPGNRLSNTSAWTDFSFGSDDRNAGPASSTTHSHDLNRSEEKLVSRQSSEIGGLGIRRSGSLELSESQEGLASGVNSTTDPSMVADSVIGKDAGGFARAVNNFLRPSASAASSKASLHQVYDHSDGRDRYSADIQRDDYDLDDGSYVGVTRPSSYLHEQEDEETVDLTLAISATDSMNPTSPQSLQPASTNQSLEQPLSAEARDSIDKEQKRLRQRQLVIRELIDTEDSFVRDMSVVEEIYKGTAEACPNLDSKTIKLVFRNTDEIIAFHQAFLAQLKDGAASVYTPKGRRSPQLGQEPKDSDAATMNSGYSGGSLNKHEMDDERDRQTSLGPLFVRNIDQLKRAHESYLRTSDASTKRLLQIQEDATVKVWLTECNEVAKELTSAWNLDSLLIKPMQRLTKYPDIITHLLKYTPEDHPDHKALLAARSTVINTIDEINKSKKNFELVGQIVGSRKRKESDVRAGIARAFGKRVDKLQSANIKLADDDEFQKLHKNCHEEFLQLQFVLRDIEFYTRAVAVYVSDFLKYLSAMELVMRLQPSREYAHLESKWVQFNVSMRDVENIALERHLSDVRKHVIEPFEQVIKCYNNPLLAIKKRSKRRLDYDKYLQLKNNGKKVDKQLSELAEQYEALNDTLKKELPKLSELTAKVGNICLGKFVSIQTAWYGMWKEKVRGPLQDLGGHVPEPPEIVTAFQREFMLQEERALAIGIVNPTLKSRSSQSTTDDAASTFSRTRSRPNDLVNPRGRGLSINSEHNIPSLPTPDFGQRNSGQFSLSPSLPSPGHYYRDYYAGINGHARGSSNSPVTTDATLSASTARSTATLSARPNTGRSYESISLPRQSSDSAAMAYQHTHAQSRRDSNSTFNSLQPGHERRLSGLFHSALPLPDGPEDSNGPSRGSSPARGGPTYKVLWLAASLFEFNIETTKSEAGYPYLTYQAGEIFDVMAEKGELWLAKNQDDPNNGVGWIWSKHFAKLADA</sequence>
<feature type="compositionally biased region" description="Polar residues" evidence="3">
    <location>
        <begin position="1161"/>
        <end position="1181"/>
    </location>
</feature>
<feature type="compositionally biased region" description="Polar residues" evidence="3">
    <location>
        <begin position="461"/>
        <end position="480"/>
    </location>
</feature>
<feature type="compositionally biased region" description="Low complexity" evidence="3">
    <location>
        <begin position="1900"/>
        <end position="1916"/>
    </location>
</feature>
<feature type="region of interest" description="Disordered" evidence="3">
    <location>
        <begin position="1153"/>
        <end position="1188"/>
    </location>
</feature>
<feature type="compositionally biased region" description="Polar residues" evidence="3">
    <location>
        <begin position="1357"/>
        <end position="1379"/>
    </location>
</feature>
<dbReference type="SMART" id="SM00325">
    <property type="entry name" value="RhoGEF"/>
    <property type="match status" value="1"/>
</dbReference>
<dbReference type="GO" id="GO:0005737">
    <property type="term" value="C:cytoplasm"/>
    <property type="evidence" value="ECO:0007669"/>
    <property type="project" value="InterPro"/>
</dbReference>
<feature type="region of interest" description="Disordered" evidence="3">
    <location>
        <begin position="977"/>
        <end position="1006"/>
    </location>
</feature>
<feature type="compositionally biased region" description="Low complexity" evidence="3">
    <location>
        <begin position="718"/>
        <end position="740"/>
    </location>
</feature>
<reference evidence="5" key="2">
    <citation type="submission" date="2023-05" db="EMBL/GenBank/DDBJ databases">
        <authorList>
            <consortium name="Lawrence Berkeley National Laboratory"/>
            <person name="Steindorff A."/>
            <person name="Hensen N."/>
            <person name="Bonometti L."/>
            <person name="Westerberg I."/>
            <person name="Brannstrom I.O."/>
            <person name="Guillou S."/>
            <person name="Cros-Aarteil S."/>
            <person name="Calhoun S."/>
            <person name="Haridas S."/>
            <person name="Kuo A."/>
            <person name="Mondo S."/>
            <person name="Pangilinan J."/>
            <person name="Riley R."/>
            <person name="Labutti K."/>
            <person name="Andreopoulos B."/>
            <person name="Lipzen A."/>
            <person name="Chen C."/>
            <person name="Yanf M."/>
            <person name="Daum C."/>
            <person name="Ng V."/>
            <person name="Clum A."/>
            <person name="Ohm R."/>
            <person name="Martin F."/>
            <person name="Silar P."/>
            <person name="Natvig D."/>
            <person name="Lalanne C."/>
            <person name="Gautier V."/>
            <person name="Ament-Velasquez S.L."/>
            <person name="Kruys A."/>
            <person name="Hutchinson M.I."/>
            <person name="Powell A.J."/>
            <person name="Barry K."/>
            <person name="Miller A.N."/>
            <person name="Grigoriev I.V."/>
            <person name="Debuchy R."/>
            <person name="Gladieux P."/>
            <person name="Thoren M.H."/>
            <person name="Johannesson H."/>
        </authorList>
    </citation>
    <scope>NUCLEOTIDE SEQUENCE</scope>
    <source>
        <strain evidence="5">PSN293</strain>
    </source>
</reference>
<feature type="compositionally biased region" description="Polar residues" evidence="3">
    <location>
        <begin position="366"/>
        <end position="383"/>
    </location>
</feature>
<dbReference type="Proteomes" id="UP001301769">
    <property type="component" value="Unassembled WGS sequence"/>
</dbReference>
<feature type="region of interest" description="Disordered" evidence="3">
    <location>
        <begin position="1468"/>
        <end position="1509"/>
    </location>
</feature>
<feature type="region of interest" description="Disordered" evidence="3">
    <location>
        <begin position="167"/>
        <end position="202"/>
    </location>
</feature>
<dbReference type="Gene3D" id="1.20.900.10">
    <property type="entry name" value="Dbl homology (DH) domain"/>
    <property type="match status" value="1"/>
</dbReference>
<feature type="region of interest" description="Disordered" evidence="3">
    <location>
        <begin position="103"/>
        <end position="141"/>
    </location>
</feature>
<feature type="compositionally biased region" description="Low complexity" evidence="3">
    <location>
        <begin position="2075"/>
        <end position="2086"/>
    </location>
</feature>
<feature type="compositionally biased region" description="Low complexity" evidence="3">
    <location>
        <begin position="237"/>
        <end position="250"/>
    </location>
</feature>
<dbReference type="Pfam" id="PF03114">
    <property type="entry name" value="BAR"/>
    <property type="match status" value="1"/>
</dbReference>
<feature type="compositionally biased region" description="Polar residues" evidence="3">
    <location>
        <begin position="2009"/>
        <end position="2027"/>
    </location>
</feature>
<feature type="compositionally biased region" description="Basic and acidic residues" evidence="3">
    <location>
        <begin position="1500"/>
        <end position="1509"/>
    </location>
</feature>
<feature type="compositionally biased region" description="Low complexity" evidence="3">
    <location>
        <begin position="1989"/>
        <end position="2008"/>
    </location>
</feature>